<feature type="transmembrane region" description="Helical" evidence="1">
    <location>
        <begin position="196"/>
        <end position="218"/>
    </location>
</feature>
<dbReference type="eggNOG" id="ENOG5031R5U">
    <property type="taxonomic scope" value="Bacteria"/>
</dbReference>
<dbReference type="GeneID" id="85007719"/>
<accession>D0WHF8</accession>
<reference evidence="2" key="1">
    <citation type="submission" date="2009-10" db="EMBL/GenBank/DDBJ databases">
        <authorList>
            <person name="Weinstock G."/>
            <person name="Sodergren E."/>
            <person name="Clifton S."/>
            <person name="Fulton L."/>
            <person name="Fulton B."/>
            <person name="Courtney L."/>
            <person name="Fronick C."/>
            <person name="Harrison M."/>
            <person name="Strong C."/>
            <person name="Farmer C."/>
            <person name="Delahaunty K."/>
            <person name="Markovic C."/>
            <person name="Hall O."/>
            <person name="Minx P."/>
            <person name="Tomlinson C."/>
            <person name="Mitreva M."/>
            <person name="Nelson J."/>
            <person name="Hou S."/>
            <person name="Wollam A."/>
            <person name="Pepin K.H."/>
            <person name="Johnson M."/>
            <person name="Bhonagiri V."/>
            <person name="Nash W.E."/>
            <person name="Warren W."/>
            <person name="Chinwalla A."/>
            <person name="Mardis E.R."/>
            <person name="Wilson R.K."/>
        </authorList>
    </citation>
    <scope>NUCLEOTIDE SEQUENCE [LARGE SCALE GENOMIC DNA]</scope>
    <source>
        <strain evidence="2">ATCC 700122</strain>
    </source>
</reference>
<dbReference type="EMBL" id="ACUX02000007">
    <property type="protein sequence ID" value="EEZ61122.1"/>
    <property type="molecule type" value="Genomic_DNA"/>
</dbReference>
<evidence type="ECO:0000256" key="1">
    <source>
        <dbReference type="SAM" id="Phobius"/>
    </source>
</evidence>
<dbReference type="AlphaFoldDB" id="D0WHF8"/>
<organism evidence="2 3">
    <name type="scientific">Slackia exigua (strain ATCC 700122 / DSM 15923 / CIP 105133 / JCM 11022 / KCTC 5966 / S-7)</name>
    <dbReference type="NCBI Taxonomy" id="649764"/>
    <lineage>
        <taxon>Bacteria</taxon>
        <taxon>Bacillati</taxon>
        <taxon>Actinomycetota</taxon>
        <taxon>Coriobacteriia</taxon>
        <taxon>Eggerthellales</taxon>
        <taxon>Eggerthellaceae</taxon>
        <taxon>Slackia</taxon>
    </lineage>
</organism>
<dbReference type="HOGENOM" id="CLU_112404_0_0_11"/>
<gene>
    <name evidence="2" type="ORF">HMPREF0762_01196</name>
</gene>
<evidence type="ECO:0000313" key="2">
    <source>
        <dbReference type="EMBL" id="EEZ61122.1"/>
    </source>
</evidence>
<dbReference type="Proteomes" id="UP000006001">
    <property type="component" value="Unassembled WGS sequence"/>
</dbReference>
<keyword evidence="1" id="KW-0472">Membrane</keyword>
<keyword evidence="1" id="KW-1133">Transmembrane helix</keyword>
<dbReference type="OrthoDB" id="3196857at2"/>
<keyword evidence="3" id="KW-1185">Reference proteome</keyword>
<dbReference type="RefSeq" id="WP_006362452.1">
    <property type="nucleotide sequence ID" value="NZ_GG700630.1"/>
</dbReference>
<protein>
    <submittedName>
        <fullName evidence="2">Uncharacterized protein</fullName>
    </submittedName>
</protein>
<keyword evidence="1" id="KW-0812">Transmembrane</keyword>
<sequence>MTASSARDLYFGAYLRVEAPDRKLMSQLAGPDNAVGDIGSIEWDTDSHARQQAWLVNRFGNRIGCLSASDSYKIAVYHAKGWTLSYVLSFVAIDESKGTNEYWAQAAVIAFDPRYEATFGAFLKQFSERAGEGFRPDPELSREAVRTLAADPASFKLTGKVKIPKNGSTTVVVKDHRTPHDRILDQARAGNKGCYAVSWLFIAALIAVAAFIAHTLGLF</sequence>
<proteinExistence type="predicted"/>
<evidence type="ECO:0000313" key="3">
    <source>
        <dbReference type="Proteomes" id="UP000006001"/>
    </source>
</evidence>
<name>D0WHF8_SLAES</name>
<dbReference type="STRING" id="649764.HMPREF0762_01196"/>
<comment type="caution">
    <text evidence="2">The sequence shown here is derived from an EMBL/GenBank/DDBJ whole genome shotgun (WGS) entry which is preliminary data.</text>
</comment>